<organism evidence="1">
    <name type="scientific">Arundo donax</name>
    <name type="common">Giant reed</name>
    <name type="synonym">Donax arundinaceus</name>
    <dbReference type="NCBI Taxonomy" id="35708"/>
    <lineage>
        <taxon>Eukaryota</taxon>
        <taxon>Viridiplantae</taxon>
        <taxon>Streptophyta</taxon>
        <taxon>Embryophyta</taxon>
        <taxon>Tracheophyta</taxon>
        <taxon>Spermatophyta</taxon>
        <taxon>Magnoliopsida</taxon>
        <taxon>Liliopsida</taxon>
        <taxon>Poales</taxon>
        <taxon>Poaceae</taxon>
        <taxon>PACMAD clade</taxon>
        <taxon>Arundinoideae</taxon>
        <taxon>Arundineae</taxon>
        <taxon>Arundo</taxon>
    </lineage>
</organism>
<evidence type="ECO:0000313" key="1">
    <source>
        <dbReference type="EMBL" id="JAD72804.1"/>
    </source>
</evidence>
<sequence length="11" mass="1283">MCSACYLHLEL</sequence>
<protein>
    <submittedName>
        <fullName evidence="1">Uncharacterized protein</fullName>
    </submittedName>
</protein>
<dbReference type="EMBL" id="GBRH01225091">
    <property type="protein sequence ID" value="JAD72804.1"/>
    <property type="molecule type" value="Transcribed_RNA"/>
</dbReference>
<reference evidence="1" key="1">
    <citation type="submission" date="2014-09" db="EMBL/GenBank/DDBJ databases">
        <authorList>
            <person name="Magalhaes I.L.F."/>
            <person name="Oliveira U."/>
            <person name="Santos F.R."/>
            <person name="Vidigal T.H.D.A."/>
            <person name="Brescovit A.D."/>
            <person name="Santos A.J."/>
        </authorList>
    </citation>
    <scope>NUCLEOTIDE SEQUENCE</scope>
    <source>
        <tissue evidence="1">Shoot tissue taken approximately 20 cm above the soil surface</tissue>
    </source>
</reference>
<reference evidence="1" key="2">
    <citation type="journal article" date="2015" name="Data Brief">
        <title>Shoot transcriptome of the giant reed, Arundo donax.</title>
        <authorList>
            <person name="Barrero R.A."/>
            <person name="Guerrero F.D."/>
            <person name="Moolhuijzen P."/>
            <person name="Goolsby J.A."/>
            <person name="Tidwell J."/>
            <person name="Bellgard S.E."/>
            <person name="Bellgard M.I."/>
        </authorList>
    </citation>
    <scope>NUCLEOTIDE SEQUENCE</scope>
    <source>
        <tissue evidence="1">Shoot tissue taken approximately 20 cm above the soil surface</tissue>
    </source>
</reference>
<proteinExistence type="predicted"/>
<accession>A0A0A9T4K9</accession>
<name>A0A0A9T4K9_ARUDO</name>